<name>A0AAV1XET9_LUPLU</name>
<accession>A0AAV1XET9</accession>
<dbReference type="InterPro" id="IPR015943">
    <property type="entry name" value="WD40/YVTN_repeat-like_dom_sf"/>
</dbReference>
<dbReference type="PANTHER" id="PTHR14221:SF31">
    <property type="entry name" value="TRANSDUCIN_WD40 REPEAT-LIKE SUPERFAMILY PROTEIN"/>
    <property type="match status" value="1"/>
</dbReference>
<evidence type="ECO:0000256" key="2">
    <source>
        <dbReference type="ARBA" id="ARBA00022737"/>
    </source>
</evidence>
<feature type="repeat" description="WD" evidence="3">
    <location>
        <begin position="312"/>
        <end position="352"/>
    </location>
</feature>
<dbReference type="PROSITE" id="PS50294">
    <property type="entry name" value="WD_REPEATS_REGION"/>
    <property type="match status" value="3"/>
</dbReference>
<dbReference type="SUPFAM" id="SSF50978">
    <property type="entry name" value="WD40 repeat-like"/>
    <property type="match status" value="1"/>
</dbReference>
<dbReference type="Pfam" id="PF00400">
    <property type="entry name" value="WD40"/>
    <property type="match status" value="3"/>
</dbReference>
<dbReference type="Gene3D" id="2.130.10.10">
    <property type="entry name" value="YVTN repeat-like/Quinoprotein amine dehydrogenase"/>
    <property type="match status" value="1"/>
</dbReference>
<dbReference type="AlphaFoldDB" id="A0AAV1XET9"/>
<sequence>MLISDGGDSDVFFDSVDYLSPLHECVFPRQEFGYEVWVNEPLSVKERREKFSQWMGLVYGTSKVCLQEKMVNFDESSRSLELERAKDCNGAVSNACIVLGDHIPEKLINSECEATSAEQVLLNELKGCQDQDDKTDASFKGKVFEHSSDQEHRDRETEAVEEFRDFEICKKKKKNWWARFVNSRKGGEGKDRTKLATRSKSDRIHVRRNKKKWMELSALYIGQEIRAHKGLIWTMKFSHTGKYLASGGEDGVVRIWHVVSMETSSFRSSAEDSIISKVKHDISRSQRKNSSNSFNVLPNEILQIEESPLQEFYGHSGDVLDLAWSNSDILLSSSMDKTVRLWQIGSNECLNVFRHKDYVTCIQFNPVVENYFISGSIDGKARIWKVNEERVVDWADVRDVISAISYQPDGKGFVVGTLTGTCCFFNASGKYFQHEAQICVDRKKRTSGNKITSIQVIMFSQKNHKRIMVTSEDSKVRIFEGLELVQTYKGLPKSGSQMSGSFASTGKHLISVGDDRIYMWNFNELGNAFSKHTKSKHSCEYFSSKGVTVAIPWSGTSASPRYNSSCYNSSHYNSPRYSSATQPRLESVPWARESERFSFRSWFSIDSTSRGSMTWPEEKFLNWDLPFSDDEVDYKQLYFKDSCLYNCESETWGLSIVSASCDGTIKTFHNFGLPVRL</sequence>
<protein>
    <submittedName>
        <fullName evidence="4">Uncharacterized protein</fullName>
    </submittedName>
</protein>
<dbReference type="PROSITE" id="PS50082">
    <property type="entry name" value="WD_REPEATS_2"/>
    <property type="match status" value="3"/>
</dbReference>
<keyword evidence="5" id="KW-1185">Reference proteome</keyword>
<organism evidence="4 5">
    <name type="scientific">Lupinus luteus</name>
    <name type="common">European yellow lupine</name>
    <dbReference type="NCBI Taxonomy" id="3873"/>
    <lineage>
        <taxon>Eukaryota</taxon>
        <taxon>Viridiplantae</taxon>
        <taxon>Streptophyta</taxon>
        <taxon>Embryophyta</taxon>
        <taxon>Tracheophyta</taxon>
        <taxon>Spermatophyta</taxon>
        <taxon>Magnoliopsida</taxon>
        <taxon>eudicotyledons</taxon>
        <taxon>Gunneridae</taxon>
        <taxon>Pentapetalae</taxon>
        <taxon>rosids</taxon>
        <taxon>fabids</taxon>
        <taxon>Fabales</taxon>
        <taxon>Fabaceae</taxon>
        <taxon>Papilionoideae</taxon>
        <taxon>50 kb inversion clade</taxon>
        <taxon>genistoids sensu lato</taxon>
        <taxon>core genistoids</taxon>
        <taxon>Genisteae</taxon>
        <taxon>Lupinus</taxon>
    </lineage>
</organism>
<gene>
    <name evidence="4" type="ORF">LLUT_LOCUS20749</name>
</gene>
<keyword evidence="1 3" id="KW-0853">WD repeat</keyword>
<dbReference type="InterPro" id="IPR020472">
    <property type="entry name" value="WD40_PAC1"/>
</dbReference>
<dbReference type="InterPro" id="IPR001680">
    <property type="entry name" value="WD40_rpt"/>
</dbReference>
<reference evidence="4 5" key="1">
    <citation type="submission" date="2024-03" db="EMBL/GenBank/DDBJ databases">
        <authorList>
            <person name="Martinez-Hernandez J."/>
        </authorList>
    </citation>
    <scope>NUCLEOTIDE SEQUENCE [LARGE SCALE GENOMIC DNA]</scope>
</reference>
<dbReference type="Proteomes" id="UP001497480">
    <property type="component" value="Unassembled WGS sequence"/>
</dbReference>
<feature type="repeat" description="WD" evidence="3">
    <location>
        <begin position="352"/>
        <end position="394"/>
    </location>
</feature>
<dbReference type="EMBL" id="CAXHTB010000014">
    <property type="protein sequence ID" value="CAL0319689.1"/>
    <property type="molecule type" value="Genomic_DNA"/>
</dbReference>
<keyword evidence="2" id="KW-0677">Repeat</keyword>
<feature type="repeat" description="WD" evidence="3">
    <location>
        <begin position="225"/>
        <end position="266"/>
    </location>
</feature>
<evidence type="ECO:0000313" key="5">
    <source>
        <dbReference type="Proteomes" id="UP001497480"/>
    </source>
</evidence>
<evidence type="ECO:0000256" key="1">
    <source>
        <dbReference type="ARBA" id="ARBA00022574"/>
    </source>
</evidence>
<evidence type="ECO:0000313" key="4">
    <source>
        <dbReference type="EMBL" id="CAL0319689.1"/>
    </source>
</evidence>
<dbReference type="InterPro" id="IPR040324">
    <property type="entry name" value="WDR44/Dgr2"/>
</dbReference>
<dbReference type="PRINTS" id="PR00320">
    <property type="entry name" value="GPROTEINBRPT"/>
</dbReference>
<dbReference type="InterPro" id="IPR036322">
    <property type="entry name" value="WD40_repeat_dom_sf"/>
</dbReference>
<comment type="caution">
    <text evidence="4">The sequence shown here is derived from an EMBL/GenBank/DDBJ whole genome shotgun (WGS) entry which is preliminary data.</text>
</comment>
<evidence type="ECO:0000256" key="3">
    <source>
        <dbReference type="PROSITE-ProRule" id="PRU00221"/>
    </source>
</evidence>
<dbReference type="SMART" id="SM00320">
    <property type="entry name" value="WD40"/>
    <property type="match status" value="6"/>
</dbReference>
<proteinExistence type="predicted"/>
<dbReference type="PANTHER" id="PTHR14221">
    <property type="entry name" value="WD REPEAT DOMAIN 44"/>
    <property type="match status" value="1"/>
</dbReference>